<dbReference type="GO" id="GO:0000155">
    <property type="term" value="F:phosphorelay sensor kinase activity"/>
    <property type="evidence" value="ECO:0007669"/>
    <property type="project" value="InterPro"/>
</dbReference>
<dbReference type="EMBL" id="CP000885">
    <property type="protein sequence ID" value="ABX40679.1"/>
    <property type="molecule type" value="Genomic_DNA"/>
</dbReference>
<dbReference type="Pfam" id="PF02518">
    <property type="entry name" value="HATPase_c"/>
    <property type="match status" value="1"/>
</dbReference>
<dbReference type="RefSeq" id="WP_012198322.1">
    <property type="nucleotide sequence ID" value="NC_010001.1"/>
</dbReference>
<dbReference type="SUPFAM" id="SSF55874">
    <property type="entry name" value="ATPase domain of HSP90 chaperone/DNA topoisomerase II/histidine kinase"/>
    <property type="match status" value="1"/>
</dbReference>
<keyword evidence="3" id="KW-0472">Membrane</keyword>
<keyword evidence="3" id="KW-0812">Transmembrane</keyword>
<evidence type="ECO:0000313" key="5">
    <source>
        <dbReference type="EMBL" id="ABX40679.1"/>
    </source>
</evidence>
<organism evidence="5 6">
    <name type="scientific">Lachnoclostridium phytofermentans (strain ATCC 700394 / DSM 18823 / ISDg)</name>
    <name type="common">Clostridium phytofermentans</name>
    <dbReference type="NCBI Taxonomy" id="357809"/>
    <lineage>
        <taxon>Bacteria</taxon>
        <taxon>Bacillati</taxon>
        <taxon>Bacillota</taxon>
        <taxon>Clostridia</taxon>
        <taxon>Lachnospirales</taxon>
        <taxon>Lachnospiraceae</taxon>
    </lineage>
</organism>
<accession>A9KS48</accession>
<dbReference type="AlphaFoldDB" id="A9KS48"/>
<evidence type="ECO:0000259" key="4">
    <source>
        <dbReference type="PROSITE" id="PS50109"/>
    </source>
</evidence>
<keyword evidence="6" id="KW-1185">Reference proteome</keyword>
<feature type="transmembrane region" description="Helical" evidence="3">
    <location>
        <begin position="7"/>
        <end position="27"/>
    </location>
</feature>
<keyword evidence="1 5" id="KW-0808">Transferase</keyword>
<keyword evidence="2" id="KW-0902">Two-component regulatory system</keyword>
<dbReference type="PANTHER" id="PTHR34220">
    <property type="entry name" value="SENSOR HISTIDINE KINASE YPDA"/>
    <property type="match status" value="1"/>
</dbReference>
<dbReference type="InterPro" id="IPR010559">
    <property type="entry name" value="Sig_transdc_His_kin_internal"/>
</dbReference>
<name>A9KS48_LACP7</name>
<dbReference type="InterPro" id="IPR036890">
    <property type="entry name" value="HATPase_C_sf"/>
</dbReference>
<keyword evidence="1 5" id="KW-0418">Kinase</keyword>
<dbReference type="Pfam" id="PF06580">
    <property type="entry name" value="His_kinase"/>
    <property type="match status" value="1"/>
</dbReference>
<dbReference type="InterPro" id="IPR003594">
    <property type="entry name" value="HATPase_dom"/>
</dbReference>
<dbReference type="HOGENOM" id="CLU_020473_6_1_9"/>
<sequence length="506" mass="56244" precursor="true">MKHKLKIILMSALCIITVGVCSSVYLYNNLMNIISNKEEGISDLYLETVRNQLNYNLVELVGLSQCRNDLDISKAMRLDKMSSSKEKNLALRASEKLTSYLSNYRTWRYVDKLIAFNEKGISVQAATLGVNRLDDPDRILELNIFNSLLQSGDKQIISLSPSIINGKECIALICQIYDINNSKSNGWLYMEINTDIIADNLSKDLGVNLYVAKADGTYLLGNQITSGVGKTMKTHEIPLSVAGLKLIGFKESISTARSVSSVIITIVVVVLAALVAAILMAIVIISLLRESEVLRNQRKNAEITMLQSQINPHFLYNTLESIQWMAKIQKNTGIVKITRCLISLLRNMAKSVGEKISLGEELALLNDYVELQSIRYMDAFEVVNNIPESFHSYAIIKFSIQPLVENAIFHGVVPSGKNGTITINAIEDGNDLLITVTDDGIGMEPPELRKLSDRMESTSSKGLTGIGLSNVNNRYKLSYGEQYGLTFESESGQYTKVIMRFPKEVV</sequence>
<dbReference type="PANTHER" id="PTHR34220:SF7">
    <property type="entry name" value="SENSOR HISTIDINE KINASE YPDA"/>
    <property type="match status" value="1"/>
</dbReference>
<dbReference type="eggNOG" id="COG2972">
    <property type="taxonomic scope" value="Bacteria"/>
</dbReference>
<evidence type="ECO:0000256" key="3">
    <source>
        <dbReference type="SAM" id="Phobius"/>
    </source>
</evidence>
<feature type="domain" description="Histidine kinase" evidence="4">
    <location>
        <begin position="400"/>
        <end position="505"/>
    </location>
</feature>
<dbReference type="PROSITE" id="PS50109">
    <property type="entry name" value="HIS_KIN"/>
    <property type="match status" value="1"/>
</dbReference>
<dbReference type="SMART" id="SM00387">
    <property type="entry name" value="HATPase_c"/>
    <property type="match status" value="1"/>
</dbReference>
<dbReference type="InterPro" id="IPR005467">
    <property type="entry name" value="His_kinase_dom"/>
</dbReference>
<dbReference type="Proteomes" id="UP000000370">
    <property type="component" value="Chromosome"/>
</dbReference>
<keyword evidence="3" id="KW-1133">Transmembrane helix</keyword>
<evidence type="ECO:0000313" key="6">
    <source>
        <dbReference type="Proteomes" id="UP000000370"/>
    </source>
</evidence>
<feature type="transmembrane region" description="Helical" evidence="3">
    <location>
        <begin position="262"/>
        <end position="288"/>
    </location>
</feature>
<dbReference type="InterPro" id="IPR050640">
    <property type="entry name" value="Bact_2-comp_sensor_kinase"/>
</dbReference>
<dbReference type="GO" id="GO:0016020">
    <property type="term" value="C:membrane"/>
    <property type="evidence" value="ECO:0007669"/>
    <property type="project" value="InterPro"/>
</dbReference>
<proteinExistence type="predicted"/>
<dbReference type="Gene3D" id="3.30.565.10">
    <property type="entry name" value="Histidine kinase-like ATPase, C-terminal domain"/>
    <property type="match status" value="1"/>
</dbReference>
<protein>
    <submittedName>
        <fullName evidence="5">Signal transduction histidine kinase, LytS</fullName>
    </submittedName>
</protein>
<dbReference type="STRING" id="357809.Cphy_0292"/>
<dbReference type="KEGG" id="cpy:Cphy_0292"/>
<evidence type="ECO:0000256" key="1">
    <source>
        <dbReference type="ARBA" id="ARBA00022777"/>
    </source>
</evidence>
<gene>
    <name evidence="5" type="ordered locus">Cphy_0292</name>
</gene>
<evidence type="ECO:0000256" key="2">
    <source>
        <dbReference type="ARBA" id="ARBA00023012"/>
    </source>
</evidence>
<reference evidence="6" key="1">
    <citation type="submission" date="2007-11" db="EMBL/GenBank/DDBJ databases">
        <title>Complete genome sequence of Clostridium phytofermentans ISDg.</title>
        <authorList>
            <person name="Leschine S.B."/>
            <person name="Warnick T.A."/>
            <person name="Blanchard J.L."/>
            <person name="Schnell D.J."/>
            <person name="Petit E.L."/>
            <person name="LaTouf W.G."/>
            <person name="Copeland A."/>
            <person name="Lucas S."/>
            <person name="Lapidus A."/>
            <person name="Barry K."/>
            <person name="Glavina del Rio T."/>
            <person name="Dalin E."/>
            <person name="Tice H."/>
            <person name="Pitluck S."/>
            <person name="Kiss H."/>
            <person name="Brettin T."/>
            <person name="Bruce D."/>
            <person name="Detter J.C."/>
            <person name="Han C."/>
            <person name="Kuske C."/>
            <person name="Schmutz J."/>
            <person name="Larimer F."/>
            <person name="Land M."/>
            <person name="Hauser L."/>
            <person name="Kyrpides N."/>
            <person name="Kim E.A."/>
            <person name="Richardson P."/>
        </authorList>
    </citation>
    <scope>NUCLEOTIDE SEQUENCE [LARGE SCALE GENOMIC DNA]</scope>
    <source>
        <strain evidence="6">ATCC 700394 / DSM 18823 / ISDg</strain>
    </source>
</reference>